<reference evidence="2" key="1">
    <citation type="submission" date="2019-07" db="EMBL/GenBank/DDBJ databases">
        <authorList>
            <person name="Cubo M.T."/>
            <person name="Espuny M.D.R."/>
            <person name="Balsanelli E."/>
        </authorList>
    </citation>
    <scope>NUCLEOTIDE SEQUENCE [LARGE SCALE GENOMIC DNA]</scope>
</reference>
<dbReference type="EMBL" id="MN228696">
    <property type="protein sequence ID" value="QEP29869.1"/>
    <property type="molecule type" value="Genomic_DNA"/>
</dbReference>
<evidence type="ECO:0000313" key="1">
    <source>
        <dbReference type="EMBL" id="QEP29869.1"/>
    </source>
</evidence>
<evidence type="ECO:0000313" key="2">
    <source>
        <dbReference type="Proteomes" id="UP000322838"/>
    </source>
</evidence>
<sequence length="282" mass="30777">MSCGGETLAKELLTDILLGKEITFPDIDLSGPEFDLPDLPAVALPDPLTNEDLTTRQINGTGTFDALMESIANHLKGEFQANRISGAEYTKAYIAAFQGALGTAAQYLLGKDQAYWQGVLAQAQAQTAQVELVTAKVNLQVAKLQAIAMEYQARNSEATYALTVMKLATEDQTYCQMKAQTELTQEQKKLVVEQMEAARAQTMNTRSDGVTTITGSIGKQKDLYTQQITSYQRDAEVKAGKLFVDAWITQKTIDEGLVAPTGFTNASVDQVLTKIKTENDFN</sequence>
<protein>
    <submittedName>
        <fullName evidence="1">Putative structural protein</fullName>
    </submittedName>
</protein>
<proteinExistence type="predicted"/>
<gene>
    <name evidence="1" type="ORF">Smphiort11_071</name>
</gene>
<name>A0A5C2H8Z3_9CAUD</name>
<accession>A0A5C2H8Z3</accession>
<dbReference type="Proteomes" id="UP000322838">
    <property type="component" value="Segment"/>
</dbReference>
<organism evidence="1 2">
    <name type="scientific">Sinorhizobium phage ort11</name>
    <dbReference type="NCBI Taxonomy" id="2599764"/>
    <lineage>
        <taxon>Viruses</taxon>
        <taxon>Duplodnaviria</taxon>
        <taxon>Heunggongvirae</taxon>
        <taxon>Uroviricota</taxon>
        <taxon>Caudoviricetes</taxon>
        <taxon>Schitoviridae</taxon>
        <taxon>Huelvavirus</taxon>
        <taxon>Huelvavirus ort11</taxon>
    </lineage>
</organism>
<keyword evidence="2" id="KW-1185">Reference proteome</keyword>